<dbReference type="GO" id="GO:0009055">
    <property type="term" value="F:electron transfer activity"/>
    <property type="evidence" value="ECO:0007669"/>
    <property type="project" value="InterPro"/>
</dbReference>
<protein>
    <recommendedName>
        <fullName evidence="1">DUF1587 domain-containing protein</fullName>
    </recommendedName>
</protein>
<dbReference type="GO" id="GO:0020037">
    <property type="term" value="F:heme binding"/>
    <property type="evidence" value="ECO:0007669"/>
    <property type="project" value="InterPro"/>
</dbReference>
<dbReference type="EMBL" id="UINC01021567">
    <property type="protein sequence ID" value="SVA89383.1"/>
    <property type="molecule type" value="Genomic_DNA"/>
</dbReference>
<sequence length="341" mass="37086">MADRMYLKKRFAVIAVVMSVALGCLTAGQAQEGGPDTGVIPQYQALVEQYCTFCHNSRVNIGGHAFDQVDLGDIHQHADVLEKAAVKIRSGSMPPAGLPRPDPQSYFGFAEWLEGQLDHAAAENPDPGRPALYRLNRNEYATVIKDLLSLDINVAALLPPDTTSYGFDNIADVLGVSAALLEGYLAAADRVSAIAVGDEEFAPEQIIYDAGARLSQDKHMEGLPLGTRGGIAIEHNFPLDGVYEIHTAFRGNSLLAIRGLLFSHKFELSVDGRPIRTVIIGGPADYNHMQENAEASRLAIERRAHVRVPVTAGVHRVIATFYEKTGALEVDQLEPFELIDF</sequence>
<organism evidence="2">
    <name type="scientific">marine metagenome</name>
    <dbReference type="NCBI Taxonomy" id="408172"/>
    <lineage>
        <taxon>unclassified sequences</taxon>
        <taxon>metagenomes</taxon>
        <taxon>ecological metagenomes</taxon>
    </lineage>
</organism>
<name>A0A381ZKW1_9ZZZZ</name>
<feature type="domain" description="DUF1587" evidence="1">
    <location>
        <begin position="134"/>
        <end position="196"/>
    </location>
</feature>
<dbReference type="InterPro" id="IPR036909">
    <property type="entry name" value="Cyt_c-like_dom_sf"/>
</dbReference>
<accession>A0A381ZKW1</accession>
<feature type="non-terminal residue" evidence="2">
    <location>
        <position position="341"/>
    </location>
</feature>
<dbReference type="InterPro" id="IPR013036">
    <property type="entry name" value="DUF1587"/>
</dbReference>
<dbReference type="Pfam" id="PF07626">
    <property type="entry name" value="PSD3"/>
    <property type="match status" value="1"/>
</dbReference>
<reference evidence="2" key="1">
    <citation type="submission" date="2018-05" db="EMBL/GenBank/DDBJ databases">
        <authorList>
            <person name="Lanie J.A."/>
            <person name="Ng W.-L."/>
            <person name="Kazmierczak K.M."/>
            <person name="Andrzejewski T.M."/>
            <person name="Davidsen T.M."/>
            <person name="Wayne K.J."/>
            <person name="Tettelin H."/>
            <person name="Glass J.I."/>
            <person name="Rusch D."/>
            <person name="Podicherti R."/>
            <person name="Tsui H.-C.T."/>
            <person name="Winkler M.E."/>
        </authorList>
    </citation>
    <scope>NUCLEOTIDE SEQUENCE</scope>
</reference>
<gene>
    <name evidence="2" type="ORF">METZ01_LOCUS142237</name>
</gene>
<proteinExistence type="predicted"/>
<evidence type="ECO:0000259" key="1">
    <source>
        <dbReference type="Pfam" id="PF07626"/>
    </source>
</evidence>
<dbReference type="AlphaFoldDB" id="A0A381ZKW1"/>
<feature type="non-terminal residue" evidence="2">
    <location>
        <position position="1"/>
    </location>
</feature>
<evidence type="ECO:0000313" key="2">
    <source>
        <dbReference type="EMBL" id="SVA89383.1"/>
    </source>
</evidence>
<dbReference type="PROSITE" id="PS51257">
    <property type="entry name" value="PROKAR_LIPOPROTEIN"/>
    <property type="match status" value="1"/>
</dbReference>
<dbReference type="SUPFAM" id="SSF46626">
    <property type="entry name" value="Cytochrome c"/>
    <property type="match status" value="1"/>
</dbReference>